<feature type="region of interest" description="Disordered" evidence="1">
    <location>
        <begin position="207"/>
        <end position="234"/>
    </location>
</feature>
<evidence type="ECO:0000313" key="6">
    <source>
        <dbReference type="Proteomes" id="UP001302367"/>
    </source>
</evidence>
<feature type="region of interest" description="Disordered" evidence="1">
    <location>
        <begin position="357"/>
        <end position="384"/>
    </location>
</feature>
<dbReference type="Proteomes" id="UP000230605">
    <property type="component" value="Chromosome 1"/>
</dbReference>
<evidence type="ECO:0000313" key="4">
    <source>
        <dbReference type="EMBL" id="WPA97702.1"/>
    </source>
</evidence>
<feature type="domain" description="Arb2" evidence="2">
    <location>
        <begin position="14"/>
        <end position="326"/>
    </location>
</feature>
<feature type="region of interest" description="Disordered" evidence="1">
    <location>
        <begin position="401"/>
        <end position="452"/>
    </location>
</feature>
<accession>A0A2G5I8G6</accession>
<dbReference type="AlphaFoldDB" id="A0A2G5I8G6"/>
<feature type="compositionally biased region" description="Basic and acidic residues" evidence="1">
    <location>
        <begin position="490"/>
        <end position="503"/>
    </location>
</feature>
<proteinExistence type="predicted"/>
<keyword evidence="6" id="KW-1185">Reference proteome</keyword>
<gene>
    <name evidence="3" type="ORF">CB0940_02162</name>
    <name evidence="4" type="ORF">RHO25_002313</name>
</gene>
<sequence>MFRCIAAPKEPEYSTDLAAFGYHKNEKGEFVDNTTGEYFDFFHTDNDRVNDLRRGAYQECLRKEIAAELKEKHGITELFVTGADGTEISSSRPSGQNVSLLTTKVSELAQKRDIIIVIGESSQDCGVWAWRTVQREGGIDGGSVTGLASKVAARVVQPTEDGMARLDQCEQTRTDEQKLQAPGIIILNPGQLLYSHGLGRNLTVASWQSRPRPTATSEPNKVEPKHNSIPGHETPHRHVQTAFQSILPQIIAEDARLHIIAIGDGTTATLDTIDQIMLARDHISIGGGILGTVALIDAKHEHEKIASLPLKTHLASVGKGWVQSEEAKGTVVQMPDRASLGMPALEYAPGAQADIEEPNGAAINGHTTPDSPRVNGHDITNGDHADLVQPLSALAVVDELLSVPGPPPNTPADSGTTSPATVASNPGSPAKSNKDETTIEDQDDDYPAPEEIPVSCPTYSAGVCDGVTETVFPVVIDDVLEHLWFHIQKGQESDAKESARSEMRGQAWPRDAGDD</sequence>
<evidence type="ECO:0000313" key="3">
    <source>
        <dbReference type="EMBL" id="PIB00784.1"/>
    </source>
</evidence>
<feature type="compositionally biased region" description="Polar residues" evidence="1">
    <location>
        <begin position="207"/>
        <end position="219"/>
    </location>
</feature>
<dbReference type="GO" id="GO:0005634">
    <property type="term" value="C:nucleus"/>
    <property type="evidence" value="ECO:0007669"/>
    <property type="project" value="TreeGrafter"/>
</dbReference>
<evidence type="ECO:0000256" key="1">
    <source>
        <dbReference type="SAM" id="MobiDB-lite"/>
    </source>
</evidence>
<dbReference type="EMBL" id="LKMD01000100">
    <property type="protein sequence ID" value="PIB00784.1"/>
    <property type="molecule type" value="Genomic_DNA"/>
</dbReference>
<dbReference type="PANTHER" id="PTHR21357">
    <property type="entry name" value="FAM172 FAMILY PROTEIN HOMOLOG CG10038"/>
    <property type="match status" value="1"/>
</dbReference>
<protein>
    <recommendedName>
        <fullName evidence="2">Arb2 domain-containing protein</fullName>
    </recommendedName>
</protein>
<feature type="region of interest" description="Disordered" evidence="1">
    <location>
        <begin position="490"/>
        <end position="515"/>
    </location>
</feature>
<reference evidence="4 6" key="2">
    <citation type="submission" date="2023-09" db="EMBL/GenBank/DDBJ databases">
        <title>Complete-Gapless Cercospora beticola genome.</title>
        <authorList>
            <person name="Wyatt N.A."/>
            <person name="Spanner R.E."/>
            <person name="Bolton M.D."/>
        </authorList>
    </citation>
    <scope>NUCLEOTIDE SEQUENCE [LARGE SCALE GENOMIC DNA]</scope>
    <source>
        <strain evidence="4">Cb09-40</strain>
    </source>
</reference>
<dbReference type="GO" id="GO:0031048">
    <property type="term" value="P:regulatory ncRNA-mediated heterochromatin formation"/>
    <property type="evidence" value="ECO:0007669"/>
    <property type="project" value="TreeGrafter"/>
</dbReference>
<dbReference type="OrthoDB" id="421951at2759"/>
<evidence type="ECO:0000313" key="5">
    <source>
        <dbReference type="Proteomes" id="UP000230605"/>
    </source>
</evidence>
<feature type="compositionally biased region" description="Acidic residues" evidence="1">
    <location>
        <begin position="438"/>
        <end position="448"/>
    </location>
</feature>
<dbReference type="Proteomes" id="UP001302367">
    <property type="component" value="Chromosome 2"/>
</dbReference>
<name>A0A2G5I8G6_CERBT</name>
<dbReference type="EMBL" id="CP134185">
    <property type="protein sequence ID" value="WPA97702.1"/>
    <property type="molecule type" value="Genomic_DNA"/>
</dbReference>
<dbReference type="GO" id="GO:0035197">
    <property type="term" value="F:siRNA binding"/>
    <property type="evidence" value="ECO:0007669"/>
    <property type="project" value="TreeGrafter"/>
</dbReference>
<evidence type="ECO:0000259" key="2">
    <source>
        <dbReference type="Pfam" id="PF22749"/>
    </source>
</evidence>
<feature type="compositionally biased region" description="Polar residues" evidence="1">
    <location>
        <begin position="411"/>
        <end position="431"/>
    </location>
</feature>
<organism evidence="3 5">
    <name type="scientific">Cercospora beticola</name>
    <name type="common">Sugarbeet leaf spot fungus</name>
    <dbReference type="NCBI Taxonomy" id="122368"/>
    <lineage>
        <taxon>Eukaryota</taxon>
        <taxon>Fungi</taxon>
        <taxon>Dikarya</taxon>
        <taxon>Ascomycota</taxon>
        <taxon>Pezizomycotina</taxon>
        <taxon>Dothideomycetes</taxon>
        <taxon>Dothideomycetidae</taxon>
        <taxon>Mycosphaerellales</taxon>
        <taxon>Mycosphaerellaceae</taxon>
        <taxon>Cercospora</taxon>
    </lineage>
</organism>
<dbReference type="InterPro" id="IPR053858">
    <property type="entry name" value="Arb2_dom"/>
</dbReference>
<reference evidence="3 5" key="1">
    <citation type="submission" date="2015-10" db="EMBL/GenBank/DDBJ databases">
        <title>The cercosporin biosynthetic gene cluster was horizontally transferred to several fungal lineages and shown to be expanded in Cercospora beticola based on microsynteny with recipient genomes.</title>
        <authorList>
            <person name="De Jonge R."/>
            <person name="Ebert M.K."/>
            <person name="Suttle J.C."/>
            <person name="Jurick Ii W.M."/>
            <person name="Secor G.A."/>
            <person name="Thomma B.P."/>
            <person name="Van De Peer Y."/>
            <person name="Bolton M.D."/>
        </authorList>
    </citation>
    <scope>NUCLEOTIDE SEQUENCE [LARGE SCALE GENOMIC DNA]</scope>
    <source>
        <strain evidence="3 5">09-40</strain>
    </source>
</reference>
<dbReference type="PANTHER" id="PTHR21357:SF4">
    <property type="entry name" value="FAM172 FAMILY PROTEIN HOMOLOG CG10038"/>
    <property type="match status" value="1"/>
</dbReference>
<dbReference type="Pfam" id="PF22749">
    <property type="entry name" value="Arb2"/>
    <property type="match status" value="1"/>
</dbReference>
<dbReference type="InterPro" id="IPR048263">
    <property type="entry name" value="Arb2"/>
</dbReference>